<reference evidence="1 2" key="1">
    <citation type="submission" date="2014-04" db="EMBL/GenBank/DDBJ databases">
        <authorList>
            <consortium name="DOE Joint Genome Institute"/>
            <person name="Kuo A."/>
            <person name="Kohler A."/>
            <person name="Costa M.D."/>
            <person name="Nagy L.G."/>
            <person name="Floudas D."/>
            <person name="Copeland A."/>
            <person name="Barry K.W."/>
            <person name="Cichocki N."/>
            <person name="Veneault-Fourrey C."/>
            <person name="LaButti K."/>
            <person name="Lindquist E.A."/>
            <person name="Lipzen A."/>
            <person name="Lundell T."/>
            <person name="Morin E."/>
            <person name="Murat C."/>
            <person name="Sun H."/>
            <person name="Tunlid A."/>
            <person name="Henrissat B."/>
            <person name="Grigoriev I.V."/>
            <person name="Hibbett D.S."/>
            <person name="Martin F."/>
            <person name="Nordberg H.P."/>
            <person name="Cantor M.N."/>
            <person name="Hua S.X."/>
        </authorList>
    </citation>
    <scope>NUCLEOTIDE SEQUENCE [LARGE SCALE GENOMIC DNA]</scope>
    <source>
        <strain evidence="1 2">441</strain>
    </source>
</reference>
<reference evidence="2" key="2">
    <citation type="submission" date="2015-01" db="EMBL/GenBank/DDBJ databases">
        <title>Evolutionary Origins and Diversification of the Mycorrhizal Mutualists.</title>
        <authorList>
            <consortium name="DOE Joint Genome Institute"/>
            <consortium name="Mycorrhizal Genomics Consortium"/>
            <person name="Kohler A."/>
            <person name="Kuo A."/>
            <person name="Nagy L.G."/>
            <person name="Floudas D."/>
            <person name="Copeland A."/>
            <person name="Barry K.W."/>
            <person name="Cichocki N."/>
            <person name="Veneault-Fourrey C."/>
            <person name="LaButti K."/>
            <person name="Lindquist E.A."/>
            <person name="Lipzen A."/>
            <person name="Lundell T."/>
            <person name="Morin E."/>
            <person name="Murat C."/>
            <person name="Riley R."/>
            <person name="Ohm R."/>
            <person name="Sun H."/>
            <person name="Tunlid A."/>
            <person name="Henrissat B."/>
            <person name="Grigoriev I.V."/>
            <person name="Hibbett D.S."/>
            <person name="Martin F."/>
        </authorList>
    </citation>
    <scope>NUCLEOTIDE SEQUENCE [LARGE SCALE GENOMIC DNA]</scope>
    <source>
        <strain evidence="2">441</strain>
    </source>
</reference>
<evidence type="ECO:0000313" key="1">
    <source>
        <dbReference type="EMBL" id="KIK15155.1"/>
    </source>
</evidence>
<name>A0A0C9XS51_9AGAM</name>
<sequence length="388" mass="43820">MQFITTLISATLDDPVTKLSPMALDRLHNPPRQSLWIDNPGHRHSISTYLAMEHSSKDAYQKICRSTARNFPGAQGIDDILSFHSVENLIASLTGIEKVQHDMCPNSCVAFTGPYANCDQCPLCTASHWNEEVLRGTSGRSKVPAKRFTMIPLGPQLQALYRDPDLAHQMRYLHEPGWDYLGAVLNGDIKQDDIILMVSLDGAQLYESKQSDCWIYIWVILNLAPDKRYKKVHVCPGGFIPGPNKPKNIDSFLFQQWDMRKMETGITKPPLILGLNYSRSLGVPLCMTTDLMHLAGNLSDLLISLWRGTMECSHMDNKDSWDWAIFHDEEVWAAHGQAVEDTGGSVPGSFDRKPRNIADKINTDYKTWEFHLYIFCLAPALLYSILPK</sequence>
<dbReference type="Proteomes" id="UP000054018">
    <property type="component" value="Unassembled WGS sequence"/>
</dbReference>
<gene>
    <name evidence="1" type="ORF">PISMIDRAFT_16720</name>
</gene>
<keyword evidence="2" id="KW-1185">Reference proteome</keyword>
<dbReference type="OrthoDB" id="3261594at2759"/>
<evidence type="ECO:0000313" key="2">
    <source>
        <dbReference type="Proteomes" id="UP000054018"/>
    </source>
</evidence>
<dbReference type="STRING" id="765257.A0A0C9XS51"/>
<dbReference type="EMBL" id="KN833904">
    <property type="protein sequence ID" value="KIK15155.1"/>
    <property type="molecule type" value="Genomic_DNA"/>
</dbReference>
<dbReference type="HOGENOM" id="CLU_711980_0_0_1"/>
<organism evidence="1 2">
    <name type="scientific">Pisolithus microcarpus 441</name>
    <dbReference type="NCBI Taxonomy" id="765257"/>
    <lineage>
        <taxon>Eukaryota</taxon>
        <taxon>Fungi</taxon>
        <taxon>Dikarya</taxon>
        <taxon>Basidiomycota</taxon>
        <taxon>Agaricomycotina</taxon>
        <taxon>Agaricomycetes</taxon>
        <taxon>Agaricomycetidae</taxon>
        <taxon>Boletales</taxon>
        <taxon>Sclerodermatineae</taxon>
        <taxon>Pisolithaceae</taxon>
        <taxon>Pisolithus</taxon>
    </lineage>
</organism>
<accession>A0A0C9XS51</accession>
<dbReference type="AlphaFoldDB" id="A0A0C9XS51"/>
<proteinExistence type="predicted"/>
<protein>
    <submittedName>
        <fullName evidence="1">Uncharacterized protein</fullName>
    </submittedName>
</protein>